<feature type="compositionally biased region" description="Gly residues" evidence="1">
    <location>
        <begin position="1"/>
        <end position="12"/>
    </location>
</feature>
<evidence type="ECO:0000256" key="1">
    <source>
        <dbReference type="SAM" id="MobiDB-lite"/>
    </source>
</evidence>
<evidence type="ECO:0000313" key="2">
    <source>
        <dbReference type="EMBL" id="VVC28041.1"/>
    </source>
</evidence>
<dbReference type="EMBL" id="CABPRJ010000477">
    <property type="protein sequence ID" value="VVC28041.1"/>
    <property type="molecule type" value="Genomic_DNA"/>
</dbReference>
<dbReference type="Proteomes" id="UP000325440">
    <property type="component" value="Unassembled WGS sequence"/>
</dbReference>
<evidence type="ECO:0000313" key="3">
    <source>
        <dbReference type="Proteomes" id="UP000325440"/>
    </source>
</evidence>
<dbReference type="AlphaFoldDB" id="A0A5E4M964"/>
<reference evidence="2 3" key="1">
    <citation type="submission" date="2019-08" db="EMBL/GenBank/DDBJ databases">
        <authorList>
            <person name="Alioto T."/>
            <person name="Alioto T."/>
            <person name="Gomez Garrido J."/>
        </authorList>
    </citation>
    <scope>NUCLEOTIDE SEQUENCE [LARGE SCALE GENOMIC DNA]</scope>
</reference>
<feature type="compositionally biased region" description="Basic residues" evidence="1">
    <location>
        <begin position="22"/>
        <end position="43"/>
    </location>
</feature>
<organism evidence="2 3">
    <name type="scientific">Cinara cedri</name>
    <dbReference type="NCBI Taxonomy" id="506608"/>
    <lineage>
        <taxon>Eukaryota</taxon>
        <taxon>Metazoa</taxon>
        <taxon>Ecdysozoa</taxon>
        <taxon>Arthropoda</taxon>
        <taxon>Hexapoda</taxon>
        <taxon>Insecta</taxon>
        <taxon>Pterygota</taxon>
        <taxon>Neoptera</taxon>
        <taxon>Paraneoptera</taxon>
        <taxon>Hemiptera</taxon>
        <taxon>Sternorrhyncha</taxon>
        <taxon>Aphidomorpha</taxon>
        <taxon>Aphidoidea</taxon>
        <taxon>Aphididae</taxon>
        <taxon>Lachninae</taxon>
        <taxon>Cinara</taxon>
    </lineage>
</organism>
<protein>
    <submittedName>
        <fullName evidence="2">Uncharacterized protein</fullName>
    </submittedName>
</protein>
<dbReference type="OrthoDB" id="8194068at2759"/>
<name>A0A5E4M964_9HEMI</name>
<sequence length="108" mass="11921">MHVELDGGGGGASPWAAAAVLGHHHHGPADHRHHHHHHHHHPLHPAAAAAAAVNGFHPHPAHTPMDLHVPQPFPYYRYRDESMCWPERKPLTEDGHSPSVNARNFALI</sequence>
<accession>A0A5E4M964</accession>
<feature type="region of interest" description="Disordered" evidence="1">
    <location>
        <begin position="1"/>
        <end position="67"/>
    </location>
</feature>
<proteinExistence type="predicted"/>
<keyword evidence="3" id="KW-1185">Reference proteome</keyword>
<feature type="compositionally biased region" description="Low complexity" evidence="1">
    <location>
        <begin position="44"/>
        <end position="58"/>
    </location>
</feature>
<gene>
    <name evidence="2" type="ORF">CINCED_3A007786</name>
</gene>
<feature type="region of interest" description="Disordered" evidence="1">
    <location>
        <begin position="89"/>
        <end position="108"/>
    </location>
</feature>